<evidence type="ECO:0000256" key="1">
    <source>
        <dbReference type="ARBA" id="ARBA00039362"/>
    </source>
</evidence>
<dbReference type="InterPro" id="IPR024909">
    <property type="entry name" value="Cys-tRNA/MSH_ligase"/>
</dbReference>
<dbReference type="EMBL" id="JWZT01000912">
    <property type="protein sequence ID" value="KII73282.1"/>
    <property type="molecule type" value="Genomic_DNA"/>
</dbReference>
<dbReference type="Proteomes" id="UP000031668">
    <property type="component" value="Unassembled WGS sequence"/>
</dbReference>
<dbReference type="GO" id="GO:0005737">
    <property type="term" value="C:cytoplasm"/>
    <property type="evidence" value="ECO:0007669"/>
    <property type="project" value="TreeGrafter"/>
</dbReference>
<gene>
    <name evidence="3" type="ORF">RF11_15152</name>
</gene>
<dbReference type="GO" id="GO:0004817">
    <property type="term" value="F:cysteine-tRNA ligase activity"/>
    <property type="evidence" value="ECO:0007669"/>
    <property type="project" value="TreeGrafter"/>
</dbReference>
<proteinExistence type="predicted"/>
<dbReference type="PANTHER" id="PTHR10890:SF3">
    <property type="entry name" value="CYSTEINE--TRNA LIGASE, CYTOPLASMIC"/>
    <property type="match status" value="1"/>
</dbReference>
<dbReference type="GO" id="GO:0005524">
    <property type="term" value="F:ATP binding"/>
    <property type="evidence" value="ECO:0007669"/>
    <property type="project" value="InterPro"/>
</dbReference>
<protein>
    <recommendedName>
        <fullName evidence="1">Cysteine--tRNA ligase, cytoplasmic</fullName>
    </recommendedName>
</protein>
<dbReference type="OMA" id="RNIAREH"/>
<keyword evidence="3" id="KW-0436">Ligase</keyword>
<dbReference type="SUPFAM" id="SSF47323">
    <property type="entry name" value="Anticodon-binding domain of a subclass of class I aminoacyl-tRNA synthetases"/>
    <property type="match status" value="1"/>
</dbReference>
<comment type="caution">
    <text evidence="3">The sequence shown here is derived from an EMBL/GenBank/DDBJ whole genome shotgun (WGS) entry which is preliminary data.</text>
</comment>
<dbReference type="GO" id="GO:0006423">
    <property type="term" value="P:cysteinyl-tRNA aminoacylation"/>
    <property type="evidence" value="ECO:0007669"/>
    <property type="project" value="TreeGrafter"/>
</dbReference>
<feature type="coiled-coil region" evidence="2">
    <location>
        <begin position="183"/>
        <end position="220"/>
    </location>
</feature>
<dbReference type="OrthoDB" id="6018044at2759"/>
<evidence type="ECO:0000313" key="4">
    <source>
        <dbReference type="Proteomes" id="UP000031668"/>
    </source>
</evidence>
<sequence>MNEACALDKRIADFLNRVNSFLSDESSLANSFSMAEQELKNTYVSTHEEVHSAICGLALIYLDNIDTPKAMNLIKTLISSTYSYIASRNNENLHKYLLTSISEYLIRILGIFGAIYGDSVKSNSDKLAFDIAQESAKFRSKIRILGIDIKNHELLSLCDEFRDVNMFNLGVKIEDREKSSTVIISTKEELEKERETNRLLAEKQKLLKEEKMRKREEDAEKKLREMVPPNELFLKETDKYSKFDEHGFPILDAEGNPISKSALKKIKKILERHTALYEKHCPGKCD</sequence>
<keyword evidence="2" id="KW-0175">Coiled coil</keyword>
<reference evidence="3 4" key="1">
    <citation type="journal article" date="2014" name="Genome Biol. Evol.">
        <title>The genome of the myxosporean Thelohanellus kitauei shows adaptations to nutrient acquisition within its fish host.</title>
        <authorList>
            <person name="Yang Y."/>
            <person name="Xiong J."/>
            <person name="Zhou Z."/>
            <person name="Huo F."/>
            <person name="Miao W."/>
            <person name="Ran C."/>
            <person name="Liu Y."/>
            <person name="Zhang J."/>
            <person name="Feng J."/>
            <person name="Wang M."/>
            <person name="Wang M."/>
            <person name="Wang L."/>
            <person name="Yao B."/>
        </authorList>
    </citation>
    <scope>NUCLEOTIDE SEQUENCE [LARGE SCALE GENOMIC DNA]</scope>
    <source>
        <strain evidence="3">Wuqing</strain>
    </source>
</reference>
<organism evidence="3 4">
    <name type="scientific">Thelohanellus kitauei</name>
    <name type="common">Myxosporean</name>
    <dbReference type="NCBI Taxonomy" id="669202"/>
    <lineage>
        <taxon>Eukaryota</taxon>
        <taxon>Metazoa</taxon>
        <taxon>Cnidaria</taxon>
        <taxon>Myxozoa</taxon>
        <taxon>Myxosporea</taxon>
        <taxon>Bivalvulida</taxon>
        <taxon>Platysporina</taxon>
        <taxon>Myxobolidae</taxon>
        <taxon>Thelohanellus</taxon>
    </lineage>
</organism>
<dbReference type="AlphaFoldDB" id="A0A0C2NH02"/>
<accession>A0A0C2NH02</accession>
<dbReference type="PANTHER" id="PTHR10890">
    <property type="entry name" value="CYSTEINYL-TRNA SYNTHETASE"/>
    <property type="match status" value="1"/>
</dbReference>
<name>A0A0C2NH02_THEKT</name>
<dbReference type="InterPro" id="IPR009080">
    <property type="entry name" value="tRNAsynth_Ia_anticodon-bd"/>
</dbReference>
<evidence type="ECO:0000313" key="3">
    <source>
        <dbReference type="EMBL" id="KII73282.1"/>
    </source>
</evidence>
<evidence type="ECO:0000256" key="2">
    <source>
        <dbReference type="SAM" id="Coils"/>
    </source>
</evidence>
<keyword evidence="4" id="KW-1185">Reference proteome</keyword>